<dbReference type="EMBL" id="JAFFHB010000010">
    <property type="protein sequence ID" value="KAK4661208.1"/>
    <property type="molecule type" value="Genomic_DNA"/>
</dbReference>
<keyword evidence="2" id="KW-1185">Reference proteome</keyword>
<dbReference type="RefSeq" id="XP_062761175.1">
    <property type="nucleotide sequence ID" value="XM_062915432.1"/>
</dbReference>
<name>A0ABR0H009_9PEZI</name>
<evidence type="ECO:0000313" key="1">
    <source>
        <dbReference type="EMBL" id="KAK4661208.1"/>
    </source>
</evidence>
<gene>
    <name evidence="1" type="ORF">QC763_704320</name>
</gene>
<accession>A0ABR0H009</accession>
<protein>
    <submittedName>
        <fullName evidence="1">Uncharacterized protein</fullName>
    </submittedName>
</protein>
<sequence>MGLEKVSDDQLLMRECKGERECDTAIYIKMLLLPPSRSNFFSSPHTQANKQTSSTTNFLHFNNTSQLKSNRQNEVHFRHRRCHLHWPRLCPPCQGGRVSPSTLHPLQRNLRLGPVLCYRRSRSCEPRLRPAPRDSHRRRYLQRYLLGHRPACPLLRSPCPRPGCPLQHPCWRPALSTFLLYKAGAVGLD</sequence>
<dbReference type="Proteomes" id="UP001326199">
    <property type="component" value="Unassembled WGS sequence"/>
</dbReference>
<reference evidence="1 2" key="1">
    <citation type="journal article" date="2023" name="bioRxiv">
        <title>High-quality genome assemblies of four members of thePodospora anserinaspecies complex.</title>
        <authorList>
            <person name="Ament-Velasquez S.L."/>
            <person name="Vogan A.A."/>
            <person name="Wallerman O."/>
            <person name="Hartmann F."/>
            <person name="Gautier V."/>
            <person name="Silar P."/>
            <person name="Giraud T."/>
            <person name="Johannesson H."/>
        </authorList>
    </citation>
    <scope>NUCLEOTIDE SEQUENCE [LARGE SCALE GENOMIC DNA]</scope>
    <source>
        <strain evidence="1 2">CBS 411.78</strain>
    </source>
</reference>
<organism evidence="1 2">
    <name type="scientific">Podospora pseudopauciseta</name>
    <dbReference type="NCBI Taxonomy" id="2093780"/>
    <lineage>
        <taxon>Eukaryota</taxon>
        <taxon>Fungi</taxon>
        <taxon>Dikarya</taxon>
        <taxon>Ascomycota</taxon>
        <taxon>Pezizomycotina</taxon>
        <taxon>Sordariomycetes</taxon>
        <taxon>Sordariomycetidae</taxon>
        <taxon>Sordariales</taxon>
        <taxon>Podosporaceae</taxon>
        <taxon>Podospora</taxon>
    </lineage>
</organism>
<comment type="caution">
    <text evidence="1">The sequence shown here is derived from an EMBL/GenBank/DDBJ whole genome shotgun (WGS) entry which is preliminary data.</text>
</comment>
<evidence type="ECO:0000313" key="2">
    <source>
        <dbReference type="Proteomes" id="UP001326199"/>
    </source>
</evidence>
<dbReference type="GeneID" id="87935775"/>
<proteinExistence type="predicted"/>